<dbReference type="Proteomes" id="UP000239522">
    <property type="component" value="Unassembled WGS sequence"/>
</dbReference>
<evidence type="ECO:0000256" key="2">
    <source>
        <dbReference type="SAM" id="SignalP"/>
    </source>
</evidence>
<dbReference type="InterPro" id="IPR026444">
    <property type="entry name" value="Secre_tail"/>
</dbReference>
<sequence>MKIKLLFTCSALLCAFYSNAQCAPDEVALQVGTPCDDGNPATFYDIEDGNCGCAGISVTGTAEYKITDGNDDVEENLSDGTIGFSSSDLELGQDGSTAQMVGIRFNFIQIPKNATISSAYIQFAVKGTTSERDPTNVEIVGEKVGNSVPFAGAINNLSERPATTAKAFWDEVPVWQNNDDAGEDQKTPDLVEIVQEIVNLEDWAALNSMTFLISGEGSREAKSLERGGSDSKQPATLIINYDASGLLSTSDFNKAKIKIYPNPASQLVNIQSDKTIENISLYSILGHKVLSVKPNKSVTNLNISQLKSGVYFIHVKQNNSQVNTRKLVVE</sequence>
<feature type="chain" id="PRO_5044580264" description="Secretion system C-terminal sorting domain-containing protein" evidence="2">
    <location>
        <begin position="21"/>
        <end position="330"/>
    </location>
</feature>
<evidence type="ECO:0000313" key="4">
    <source>
        <dbReference type="EMBL" id="PQB07704.1"/>
    </source>
</evidence>
<accession>A0A2S7KYF2</accession>
<comment type="caution">
    <text evidence="4">The sequence shown here is derived from an EMBL/GenBank/DDBJ whole genome shotgun (WGS) entry which is preliminary data.</text>
</comment>
<dbReference type="AlphaFoldDB" id="A0A2S7KYF2"/>
<name>A0A2S7KYF2_9FLAO</name>
<gene>
    <name evidence="4" type="ORF">BST83_11455</name>
    <name evidence="5" type="ORF">BST83_11460</name>
</gene>
<dbReference type="RefSeq" id="WP_104809915.1">
    <property type="nucleotide sequence ID" value="NZ_MQUA01000013.1"/>
</dbReference>
<dbReference type="OrthoDB" id="1202514at2"/>
<feature type="signal peptide" evidence="2">
    <location>
        <begin position="1"/>
        <end position="20"/>
    </location>
</feature>
<evidence type="ECO:0000313" key="6">
    <source>
        <dbReference type="Proteomes" id="UP000239522"/>
    </source>
</evidence>
<dbReference type="Pfam" id="PF18962">
    <property type="entry name" value="Por_Secre_tail"/>
    <property type="match status" value="1"/>
</dbReference>
<organism evidence="4 6">
    <name type="scientific">Polaribacter filamentus</name>
    <dbReference type="NCBI Taxonomy" id="53483"/>
    <lineage>
        <taxon>Bacteria</taxon>
        <taxon>Pseudomonadati</taxon>
        <taxon>Bacteroidota</taxon>
        <taxon>Flavobacteriia</taxon>
        <taxon>Flavobacteriales</taxon>
        <taxon>Flavobacteriaceae</taxon>
    </lineage>
</organism>
<evidence type="ECO:0000313" key="5">
    <source>
        <dbReference type="EMBL" id="PQB07705.1"/>
    </source>
</evidence>
<feature type="domain" description="Secretion system C-terminal sorting" evidence="3">
    <location>
        <begin position="259"/>
        <end position="329"/>
    </location>
</feature>
<keyword evidence="6" id="KW-1185">Reference proteome</keyword>
<keyword evidence="1 2" id="KW-0732">Signal</keyword>
<proteinExistence type="predicted"/>
<dbReference type="EMBL" id="MQUA01000013">
    <property type="protein sequence ID" value="PQB07704.1"/>
    <property type="molecule type" value="Genomic_DNA"/>
</dbReference>
<evidence type="ECO:0000256" key="1">
    <source>
        <dbReference type="ARBA" id="ARBA00022729"/>
    </source>
</evidence>
<dbReference type="NCBIfam" id="TIGR04183">
    <property type="entry name" value="Por_Secre_tail"/>
    <property type="match status" value="1"/>
</dbReference>
<reference evidence="4 6" key="1">
    <citation type="submission" date="2016-11" db="EMBL/GenBank/DDBJ databases">
        <title>Trade-off between light-utilization and light-protection in marine flavobacteria.</title>
        <authorList>
            <person name="Kumagai Y."/>
        </authorList>
    </citation>
    <scope>NUCLEOTIDE SEQUENCE [LARGE SCALE GENOMIC DNA]</scope>
    <source>
        <strain evidence="4 6">ATCC 700397</strain>
    </source>
</reference>
<protein>
    <recommendedName>
        <fullName evidence="3">Secretion system C-terminal sorting domain-containing protein</fullName>
    </recommendedName>
</protein>
<evidence type="ECO:0000259" key="3">
    <source>
        <dbReference type="Pfam" id="PF18962"/>
    </source>
</evidence>
<dbReference type="EMBL" id="MQUA01000013">
    <property type="protein sequence ID" value="PQB07705.1"/>
    <property type="molecule type" value="Genomic_DNA"/>
</dbReference>